<dbReference type="CTD" id="5740624"/>
<dbReference type="KEGG" id="tpal:117646723"/>
<dbReference type="Proteomes" id="UP000515158">
    <property type="component" value="Unplaced"/>
</dbReference>
<dbReference type="Pfam" id="PF07743">
    <property type="entry name" value="HSCB_C"/>
    <property type="match status" value="1"/>
</dbReference>
<dbReference type="FunCoup" id="A0A6P8ZPA3">
    <property type="interactions" value="425"/>
</dbReference>
<keyword evidence="4" id="KW-1185">Reference proteome</keyword>
<dbReference type="Gene3D" id="1.20.1280.20">
    <property type="entry name" value="HscB, C-terminal domain"/>
    <property type="match status" value="1"/>
</dbReference>
<evidence type="ECO:0000256" key="1">
    <source>
        <dbReference type="ARBA" id="ARBA00010476"/>
    </source>
</evidence>
<dbReference type="HAMAP" id="MF_00682">
    <property type="entry name" value="HscB"/>
    <property type="match status" value="1"/>
</dbReference>
<name>A0A6P8ZPA3_THRPL</name>
<dbReference type="OrthoDB" id="448954at2759"/>
<dbReference type="InterPro" id="IPR036386">
    <property type="entry name" value="HscB_C_sf"/>
</dbReference>
<keyword evidence="2" id="KW-0143">Chaperone</keyword>
<accession>A0A6P8ZPA3</accession>
<proteinExistence type="inferred from homology"/>
<sequence length="256" mass="29840">MSLTFRLFSRNYRSALLRIISCQNSYLRKGSGPCRLQIHQSQFTFCENYCRTYASKVNASPCWKCGKSGREARFFCKDCNALQKPNKNYNYFHLLDLSETFDVDSSEVSKKFRQLQAVLHPDKFSNASDDEKEFSAELSSLVNKAFRTLSNPLERGLYLLQLHNTPILEENTSFNKEFLFEIMELNEELESISNLNELKTFHSKNREVLKSIQKKVSELFTGQDIPKARTALMEMKYYVTLEEKIKEKLLQLEATN</sequence>
<dbReference type="PANTHER" id="PTHR14021:SF15">
    <property type="entry name" value="IRON-SULFUR CLUSTER CO-CHAPERONE PROTEIN HSCB"/>
    <property type="match status" value="1"/>
</dbReference>
<dbReference type="GO" id="GO:0051087">
    <property type="term" value="F:protein-folding chaperone binding"/>
    <property type="evidence" value="ECO:0007669"/>
    <property type="project" value="InterPro"/>
</dbReference>
<evidence type="ECO:0000256" key="2">
    <source>
        <dbReference type="ARBA" id="ARBA00023186"/>
    </source>
</evidence>
<dbReference type="CDD" id="cd06257">
    <property type="entry name" value="DnaJ"/>
    <property type="match status" value="1"/>
</dbReference>
<dbReference type="PANTHER" id="PTHR14021">
    <property type="entry name" value="IRON-SULFUR CLUSTER CO-CHAPERONE PROTEIN HSCB"/>
    <property type="match status" value="1"/>
</dbReference>
<dbReference type="GO" id="GO:0051259">
    <property type="term" value="P:protein complex oligomerization"/>
    <property type="evidence" value="ECO:0007669"/>
    <property type="project" value="InterPro"/>
</dbReference>
<dbReference type="SMART" id="SM00271">
    <property type="entry name" value="DnaJ"/>
    <property type="match status" value="1"/>
</dbReference>
<organism evidence="5">
    <name type="scientific">Thrips palmi</name>
    <name type="common">Melon thrips</name>
    <dbReference type="NCBI Taxonomy" id="161013"/>
    <lineage>
        <taxon>Eukaryota</taxon>
        <taxon>Metazoa</taxon>
        <taxon>Ecdysozoa</taxon>
        <taxon>Arthropoda</taxon>
        <taxon>Hexapoda</taxon>
        <taxon>Insecta</taxon>
        <taxon>Pterygota</taxon>
        <taxon>Neoptera</taxon>
        <taxon>Paraneoptera</taxon>
        <taxon>Thysanoptera</taxon>
        <taxon>Terebrantia</taxon>
        <taxon>Thripoidea</taxon>
        <taxon>Thripidae</taxon>
        <taxon>Thrips</taxon>
    </lineage>
</organism>
<gene>
    <name evidence="5" type="primary">LOC117646723</name>
</gene>
<evidence type="ECO:0000313" key="5">
    <source>
        <dbReference type="RefSeq" id="XP_034243754.1"/>
    </source>
</evidence>
<reference evidence="5" key="1">
    <citation type="submission" date="2025-08" db="UniProtKB">
        <authorList>
            <consortium name="RefSeq"/>
        </authorList>
    </citation>
    <scope>IDENTIFICATION</scope>
    <source>
        <tissue evidence="5">Total insect</tissue>
    </source>
</reference>
<dbReference type="InterPro" id="IPR001623">
    <property type="entry name" value="DnaJ_domain"/>
</dbReference>
<evidence type="ECO:0000259" key="3">
    <source>
        <dbReference type="PROSITE" id="PS50076"/>
    </source>
</evidence>
<dbReference type="AlphaFoldDB" id="A0A6P8ZPA3"/>
<dbReference type="InterPro" id="IPR009073">
    <property type="entry name" value="HscB_oligo_C"/>
</dbReference>
<comment type="similarity">
    <text evidence="1">Belongs to the HscB family.</text>
</comment>
<dbReference type="GO" id="GO:0005739">
    <property type="term" value="C:mitochondrion"/>
    <property type="evidence" value="ECO:0007669"/>
    <property type="project" value="TreeGrafter"/>
</dbReference>
<dbReference type="InterPro" id="IPR004640">
    <property type="entry name" value="HscB"/>
</dbReference>
<dbReference type="InParanoid" id="A0A6P8ZPA3"/>
<dbReference type="PROSITE" id="PS50076">
    <property type="entry name" value="DNAJ_2"/>
    <property type="match status" value="1"/>
</dbReference>
<dbReference type="SUPFAM" id="SSF47144">
    <property type="entry name" value="HSC20 (HSCB), C-terminal oligomerisation domain"/>
    <property type="match status" value="1"/>
</dbReference>
<dbReference type="Gene3D" id="1.10.287.110">
    <property type="entry name" value="DnaJ domain"/>
    <property type="match status" value="1"/>
</dbReference>
<dbReference type="GO" id="GO:0001671">
    <property type="term" value="F:ATPase activator activity"/>
    <property type="evidence" value="ECO:0007669"/>
    <property type="project" value="InterPro"/>
</dbReference>
<dbReference type="NCBIfam" id="TIGR00714">
    <property type="entry name" value="hscB"/>
    <property type="match status" value="1"/>
</dbReference>
<feature type="domain" description="J" evidence="3">
    <location>
        <begin position="90"/>
        <end position="162"/>
    </location>
</feature>
<protein>
    <submittedName>
        <fullName evidence="5">Iron-sulfur cluster co-chaperone protein HscB</fullName>
    </submittedName>
</protein>
<dbReference type="Pfam" id="PF00226">
    <property type="entry name" value="DnaJ"/>
    <property type="match status" value="1"/>
</dbReference>
<evidence type="ECO:0000313" key="4">
    <source>
        <dbReference type="Proteomes" id="UP000515158"/>
    </source>
</evidence>
<dbReference type="InterPro" id="IPR036869">
    <property type="entry name" value="J_dom_sf"/>
</dbReference>
<dbReference type="GeneID" id="117646723"/>
<dbReference type="SUPFAM" id="SSF46565">
    <property type="entry name" value="Chaperone J-domain"/>
    <property type="match status" value="1"/>
</dbReference>
<dbReference type="RefSeq" id="XP_034243754.1">
    <property type="nucleotide sequence ID" value="XM_034387863.1"/>
</dbReference>
<dbReference type="GO" id="GO:0044571">
    <property type="term" value="P:[2Fe-2S] cluster assembly"/>
    <property type="evidence" value="ECO:0007669"/>
    <property type="project" value="InterPro"/>
</dbReference>